<dbReference type="Proteomes" id="UP000823941">
    <property type="component" value="Chromosome 3"/>
</dbReference>
<feature type="compositionally biased region" description="Pro residues" evidence="1">
    <location>
        <begin position="24"/>
        <end position="34"/>
    </location>
</feature>
<reference evidence="2 3" key="1">
    <citation type="submission" date="2021-06" db="EMBL/GenBank/DDBJ databases">
        <title>A haploid diamondback moth (Plutella xylostella L.) genome assembly resolves 31 chromosomes and identifies a diamide resistance mutation.</title>
        <authorList>
            <person name="Ward C.M."/>
            <person name="Perry K.D."/>
            <person name="Baker G."/>
            <person name="Powis K."/>
            <person name="Heckel D.G."/>
            <person name="Baxter S.W."/>
        </authorList>
    </citation>
    <scope>NUCLEOTIDE SEQUENCE [LARGE SCALE GENOMIC DNA]</scope>
    <source>
        <strain evidence="2 3">LV</strain>
        <tissue evidence="2">Single pupa</tissue>
    </source>
</reference>
<accession>A0ABQ7R3R3</accession>
<proteinExistence type="predicted"/>
<evidence type="ECO:0000313" key="2">
    <source>
        <dbReference type="EMBL" id="KAG7311926.1"/>
    </source>
</evidence>
<comment type="caution">
    <text evidence="2">The sequence shown here is derived from an EMBL/GenBank/DDBJ whole genome shotgun (WGS) entry which is preliminary data.</text>
</comment>
<evidence type="ECO:0000256" key="1">
    <source>
        <dbReference type="SAM" id="MobiDB-lite"/>
    </source>
</evidence>
<keyword evidence="3" id="KW-1185">Reference proteome</keyword>
<organism evidence="2 3">
    <name type="scientific">Plutella xylostella</name>
    <name type="common">Diamondback moth</name>
    <name type="synonym">Plutella maculipennis</name>
    <dbReference type="NCBI Taxonomy" id="51655"/>
    <lineage>
        <taxon>Eukaryota</taxon>
        <taxon>Metazoa</taxon>
        <taxon>Ecdysozoa</taxon>
        <taxon>Arthropoda</taxon>
        <taxon>Hexapoda</taxon>
        <taxon>Insecta</taxon>
        <taxon>Pterygota</taxon>
        <taxon>Neoptera</taxon>
        <taxon>Endopterygota</taxon>
        <taxon>Lepidoptera</taxon>
        <taxon>Glossata</taxon>
        <taxon>Ditrysia</taxon>
        <taxon>Yponomeutoidea</taxon>
        <taxon>Plutellidae</taxon>
        <taxon>Plutella</taxon>
    </lineage>
</organism>
<gene>
    <name evidence="2" type="ORF">JYU34_001348</name>
</gene>
<dbReference type="EMBL" id="JAHIBW010000003">
    <property type="protein sequence ID" value="KAG7311926.1"/>
    <property type="molecule type" value="Genomic_DNA"/>
</dbReference>
<name>A0ABQ7R3R3_PLUXY</name>
<protein>
    <submittedName>
        <fullName evidence="2">Uncharacterized protein</fullName>
    </submittedName>
</protein>
<sequence length="139" mass="14934">MHHESATPRHRLSVAISSGQFCPPLDPRPAPAAPAPRDVTSRHIRTGPAPHRYRYRSILPRERRRRSGARVPGEREAGLPAGRAGAGSGERGAGSRERGAGRGGGGEDSGLKSLHIIFMTQQIGCGTDDRLDCRDLTKL</sequence>
<evidence type="ECO:0000313" key="3">
    <source>
        <dbReference type="Proteomes" id="UP000823941"/>
    </source>
</evidence>
<feature type="region of interest" description="Disordered" evidence="1">
    <location>
        <begin position="1"/>
        <end position="110"/>
    </location>
</feature>